<feature type="domain" description="Uroporphyrinogen decarboxylase (URO-D)" evidence="1">
    <location>
        <begin position="1"/>
        <end position="129"/>
    </location>
</feature>
<evidence type="ECO:0000259" key="1">
    <source>
        <dbReference type="Pfam" id="PF01208"/>
    </source>
</evidence>
<feature type="non-terminal residue" evidence="2">
    <location>
        <position position="1"/>
    </location>
</feature>
<dbReference type="PANTHER" id="PTHR47099:SF1">
    <property type="entry name" value="METHYLCOBAMIDE:COM METHYLTRANSFERASE MTBA"/>
    <property type="match status" value="1"/>
</dbReference>
<proteinExistence type="predicted"/>
<dbReference type="GO" id="GO:0006779">
    <property type="term" value="P:porphyrin-containing compound biosynthetic process"/>
    <property type="evidence" value="ECO:0007669"/>
    <property type="project" value="InterPro"/>
</dbReference>
<name>X1MBG1_9ZZZZ</name>
<dbReference type="Gene3D" id="3.20.20.210">
    <property type="match status" value="1"/>
</dbReference>
<comment type="caution">
    <text evidence="2">The sequence shown here is derived from an EMBL/GenBank/DDBJ whole genome shotgun (WGS) entry which is preliminary data.</text>
</comment>
<dbReference type="AlphaFoldDB" id="X1MBG1"/>
<dbReference type="GO" id="GO:0004853">
    <property type="term" value="F:uroporphyrinogen decarboxylase activity"/>
    <property type="evidence" value="ECO:0007669"/>
    <property type="project" value="InterPro"/>
</dbReference>
<dbReference type="InterPro" id="IPR000257">
    <property type="entry name" value="Uroporphyrinogen_deCOase"/>
</dbReference>
<evidence type="ECO:0000313" key="2">
    <source>
        <dbReference type="EMBL" id="GAI03704.1"/>
    </source>
</evidence>
<sequence>FLTPGLKQIVQYCHSRGVPCLKHTDGNIWSIFDLIVETGTDAIHPIDPSAGMDFGEAKAKYGDKVCLIGGVDCGALLSWGTEDQVREGVKEAIRKAGKGGGYICASSNSIHAGVKPENYVAMIKAIREYGKYPLEDRFDNLVMPREGK</sequence>
<dbReference type="InterPro" id="IPR038071">
    <property type="entry name" value="UROD/MetE-like_sf"/>
</dbReference>
<protein>
    <recommendedName>
        <fullName evidence="1">Uroporphyrinogen decarboxylase (URO-D) domain-containing protein</fullName>
    </recommendedName>
</protein>
<organism evidence="2">
    <name type="scientific">marine sediment metagenome</name>
    <dbReference type="NCBI Taxonomy" id="412755"/>
    <lineage>
        <taxon>unclassified sequences</taxon>
        <taxon>metagenomes</taxon>
        <taxon>ecological metagenomes</taxon>
    </lineage>
</organism>
<dbReference type="InterPro" id="IPR052024">
    <property type="entry name" value="Methanogen_methyltrans"/>
</dbReference>
<dbReference type="PANTHER" id="PTHR47099">
    <property type="entry name" value="METHYLCOBAMIDE:COM METHYLTRANSFERASE MTBA"/>
    <property type="match status" value="1"/>
</dbReference>
<accession>X1MBG1</accession>
<gene>
    <name evidence="2" type="ORF">S06H3_14527</name>
</gene>
<dbReference type="SUPFAM" id="SSF51726">
    <property type="entry name" value="UROD/MetE-like"/>
    <property type="match status" value="1"/>
</dbReference>
<dbReference type="EMBL" id="BARV01007104">
    <property type="protein sequence ID" value="GAI03704.1"/>
    <property type="molecule type" value="Genomic_DNA"/>
</dbReference>
<reference evidence="2" key="1">
    <citation type="journal article" date="2014" name="Front. Microbiol.">
        <title>High frequency of phylogenetically diverse reductive dehalogenase-homologous genes in deep subseafloor sedimentary metagenomes.</title>
        <authorList>
            <person name="Kawai M."/>
            <person name="Futagami T."/>
            <person name="Toyoda A."/>
            <person name="Takaki Y."/>
            <person name="Nishi S."/>
            <person name="Hori S."/>
            <person name="Arai W."/>
            <person name="Tsubouchi T."/>
            <person name="Morono Y."/>
            <person name="Uchiyama I."/>
            <person name="Ito T."/>
            <person name="Fujiyama A."/>
            <person name="Inagaki F."/>
            <person name="Takami H."/>
        </authorList>
    </citation>
    <scope>NUCLEOTIDE SEQUENCE</scope>
    <source>
        <strain evidence="2">Expedition CK06-06</strain>
    </source>
</reference>
<dbReference type="Pfam" id="PF01208">
    <property type="entry name" value="URO-D"/>
    <property type="match status" value="1"/>
</dbReference>